<comment type="caution">
    <text evidence="3">The sequence shown here is derived from an EMBL/GenBank/DDBJ whole genome shotgun (WGS) entry which is preliminary data.</text>
</comment>
<feature type="compositionally biased region" description="Pro residues" evidence="1">
    <location>
        <begin position="198"/>
        <end position="209"/>
    </location>
</feature>
<dbReference type="PANTHER" id="PTHR34883:SF15">
    <property type="entry name" value="EXTRACELLULAR SERINE-RICH PROTEIN"/>
    <property type="match status" value="1"/>
</dbReference>
<feature type="compositionally biased region" description="Low complexity" evidence="1">
    <location>
        <begin position="234"/>
        <end position="254"/>
    </location>
</feature>
<feature type="signal peptide" evidence="2">
    <location>
        <begin position="1"/>
        <end position="23"/>
    </location>
</feature>
<protein>
    <recommendedName>
        <fullName evidence="5">Extracellular serine-rich protein</fullName>
    </recommendedName>
</protein>
<reference evidence="3" key="2">
    <citation type="submission" date="2023-05" db="EMBL/GenBank/DDBJ databases">
        <authorList>
            <consortium name="Lawrence Berkeley National Laboratory"/>
            <person name="Steindorff A."/>
            <person name="Hensen N."/>
            <person name="Bonometti L."/>
            <person name="Westerberg I."/>
            <person name="Brannstrom I.O."/>
            <person name="Guillou S."/>
            <person name="Cros-Aarteil S."/>
            <person name="Calhoun S."/>
            <person name="Haridas S."/>
            <person name="Kuo A."/>
            <person name="Mondo S."/>
            <person name="Pangilinan J."/>
            <person name="Riley R."/>
            <person name="Labutti K."/>
            <person name="Andreopoulos B."/>
            <person name="Lipzen A."/>
            <person name="Chen C."/>
            <person name="Yanf M."/>
            <person name="Daum C."/>
            <person name="Ng V."/>
            <person name="Clum A."/>
            <person name="Ohm R."/>
            <person name="Martin F."/>
            <person name="Silar P."/>
            <person name="Natvig D."/>
            <person name="Lalanne C."/>
            <person name="Gautier V."/>
            <person name="Ament-Velasquez S.L."/>
            <person name="Kruys A."/>
            <person name="Hutchinson M.I."/>
            <person name="Powell A.J."/>
            <person name="Barry K."/>
            <person name="Miller A.N."/>
            <person name="Grigoriev I.V."/>
            <person name="Debuchy R."/>
            <person name="Gladieux P."/>
            <person name="Thoren M.H."/>
            <person name="Johannesson H."/>
        </authorList>
    </citation>
    <scope>NUCLEOTIDE SEQUENCE</scope>
    <source>
        <strain evidence="3">PSN243</strain>
    </source>
</reference>
<feature type="region of interest" description="Disordered" evidence="1">
    <location>
        <begin position="162"/>
        <end position="324"/>
    </location>
</feature>
<keyword evidence="2" id="KW-0732">Signal</keyword>
<keyword evidence="4" id="KW-1185">Reference proteome</keyword>
<dbReference type="Proteomes" id="UP001321760">
    <property type="component" value="Unassembled WGS sequence"/>
</dbReference>
<evidence type="ECO:0000256" key="1">
    <source>
        <dbReference type="SAM" id="MobiDB-lite"/>
    </source>
</evidence>
<proteinExistence type="predicted"/>
<gene>
    <name evidence="3" type="ORF">QBC34DRAFT_472212</name>
</gene>
<dbReference type="EMBL" id="MU865965">
    <property type="protein sequence ID" value="KAK4445400.1"/>
    <property type="molecule type" value="Genomic_DNA"/>
</dbReference>
<feature type="compositionally biased region" description="Gly residues" evidence="1">
    <location>
        <begin position="215"/>
        <end position="233"/>
    </location>
</feature>
<name>A0AAV9GDD0_9PEZI</name>
<dbReference type="PANTHER" id="PTHR34883">
    <property type="entry name" value="SERINE-RICH PROTEIN, PUTATIVE-RELATED-RELATED"/>
    <property type="match status" value="1"/>
</dbReference>
<organism evidence="3 4">
    <name type="scientific">Podospora aff. communis PSN243</name>
    <dbReference type="NCBI Taxonomy" id="3040156"/>
    <lineage>
        <taxon>Eukaryota</taxon>
        <taxon>Fungi</taxon>
        <taxon>Dikarya</taxon>
        <taxon>Ascomycota</taxon>
        <taxon>Pezizomycotina</taxon>
        <taxon>Sordariomycetes</taxon>
        <taxon>Sordariomycetidae</taxon>
        <taxon>Sordariales</taxon>
        <taxon>Podosporaceae</taxon>
        <taxon>Podospora</taxon>
    </lineage>
</organism>
<feature type="compositionally biased region" description="Low complexity" evidence="1">
    <location>
        <begin position="188"/>
        <end position="197"/>
    </location>
</feature>
<sequence length="348" mass="33971">MPTSKPLTGALFALFFLASGSSPREIGITARGSEFVPKTVQASVGDILVFHFEVNNHSVVMGDWSCPCAPVAAPAGFFSGFQPVPEGQKESPNVFRVQINDTKPLVFYCSQNEGAHCKQGMAGAVNAPQDQLDKYICNATKITSAKSPPGIFGGILDGPGASSVPGYKPQPPSTASSGLGDGSPGAGTPTTSASVPPLATPATPPPSPEPYGTGARTGTGARDGTGTGTGTAPGAGTETGAPGTETAQTATNTPIAPPPQTAGTGTPSGPGGVAPTPSHTGTGTGTGVAPPGHTHPGGTATSPGSGTATDAPTGTGAATSNSKSRLWHGAVARALGIAVVGVVMGGII</sequence>
<evidence type="ECO:0000313" key="3">
    <source>
        <dbReference type="EMBL" id="KAK4445400.1"/>
    </source>
</evidence>
<evidence type="ECO:0000313" key="4">
    <source>
        <dbReference type="Proteomes" id="UP001321760"/>
    </source>
</evidence>
<evidence type="ECO:0008006" key="5">
    <source>
        <dbReference type="Google" id="ProtNLM"/>
    </source>
</evidence>
<dbReference type="InterPro" id="IPR008972">
    <property type="entry name" value="Cupredoxin"/>
</dbReference>
<dbReference type="Gene3D" id="2.60.40.420">
    <property type="entry name" value="Cupredoxins - blue copper proteins"/>
    <property type="match status" value="1"/>
</dbReference>
<feature type="compositionally biased region" description="Low complexity" evidence="1">
    <location>
        <begin position="273"/>
        <end position="320"/>
    </location>
</feature>
<accession>A0AAV9GDD0</accession>
<dbReference type="AlphaFoldDB" id="A0AAV9GDD0"/>
<dbReference type="CDD" id="cd00920">
    <property type="entry name" value="Cupredoxin"/>
    <property type="match status" value="1"/>
</dbReference>
<feature type="chain" id="PRO_5043395669" description="Extracellular serine-rich protein" evidence="2">
    <location>
        <begin position="24"/>
        <end position="348"/>
    </location>
</feature>
<evidence type="ECO:0000256" key="2">
    <source>
        <dbReference type="SAM" id="SignalP"/>
    </source>
</evidence>
<dbReference type="InterPro" id="IPR052953">
    <property type="entry name" value="Ser-rich/MCO-related"/>
</dbReference>
<reference evidence="3" key="1">
    <citation type="journal article" date="2023" name="Mol. Phylogenet. Evol.">
        <title>Genome-scale phylogeny and comparative genomics of the fungal order Sordariales.</title>
        <authorList>
            <person name="Hensen N."/>
            <person name="Bonometti L."/>
            <person name="Westerberg I."/>
            <person name="Brannstrom I.O."/>
            <person name="Guillou S."/>
            <person name="Cros-Aarteil S."/>
            <person name="Calhoun S."/>
            <person name="Haridas S."/>
            <person name="Kuo A."/>
            <person name="Mondo S."/>
            <person name="Pangilinan J."/>
            <person name="Riley R."/>
            <person name="LaButti K."/>
            <person name="Andreopoulos B."/>
            <person name="Lipzen A."/>
            <person name="Chen C."/>
            <person name="Yan M."/>
            <person name="Daum C."/>
            <person name="Ng V."/>
            <person name="Clum A."/>
            <person name="Steindorff A."/>
            <person name="Ohm R.A."/>
            <person name="Martin F."/>
            <person name="Silar P."/>
            <person name="Natvig D.O."/>
            <person name="Lalanne C."/>
            <person name="Gautier V."/>
            <person name="Ament-Velasquez S.L."/>
            <person name="Kruys A."/>
            <person name="Hutchinson M.I."/>
            <person name="Powell A.J."/>
            <person name="Barry K."/>
            <person name="Miller A.N."/>
            <person name="Grigoriev I.V."/>
            <person name="Debuchy R."/>
            <person name="Gladieux P."/>
            <person name="Hiltunen Thoren M."/>
            <person name="Johannesson H."/>
        </authorList>
    </citation>
    <scope>NUCLEOTIDE SEQUENCE</scope>
    <source>
        <strain evidence="3">PSN243</strain>
    </source>
</reference>
<dbReference type="SUPFAM" id="SSF49503">
    <property type="entry name" value="Cupredoxins"/>
    <property type="match status" value="1"/>
</dbReference>